<reference evidence="3 4" key="1">
    <citation type="submission" date="2021-12" db="EMBL/GenBank/DDBJ databases">
        <title>Genome sequence of Kibdelosporangium philippinense ATCC 49844.</title>
        <authorList>
            <person name="Fedorov E.A."/>
            <person name="Omeragic M."/>
            <person name="Shalygina K.F."/>
            <person name="Maclea K.S."/>
        </authorList>
    </citation>
    <scope>NUCLEOTIDE SEQUENCE [LARGE SCALE GENOMIC DNA]</scope>
    <source>
        <strain evidence="3 4">ATCC 49844</strain>
    </source>
</reference>
<feature type="domain" description="AMP-dependent synthetase/ligase" evidence="1">
    <location>
        <begin position="8"/>
        <end position="348"/>
    </location>
</feature>
<dbReference type="InterPro" id="IPR025110">
    <property type="entry name" value="AMP-bd_C"/>
</dbReference>
<keyword evidence="3" id="KW-0436">Ligase</keyword>
<feature type="domain" description="AMP-binding enzyme C-terminal" evidence="2">
    <location>
        <begin position="398"/>
        <end position="471"/>
    </location>
</feature>
<dbReference type="RefSeq" id="WP_233724304.1">
    <property type="nucleotide sequence ID" value="NZ_JAJVCN010000001.1"/>
</dbReference>
<evidence type="ECO:0000313" key="3">
    <source>
        <dbReference type="EMBL" id="MCE7002796.1"/>
    </source>
</evidence>
<organism evidence="3 4">
    <name type="scientific">Kibdelosporangium philippinense</name>
    <dbReference type="NCBI Taxonomy" id="211113"/>
    <lineage>
        <taxon>Bacteria</taxon>
        <taxon>Bacillati</taxon>
        <taxon>Actinomycetota</taxon>
        <taxon>Actinomycetes</taxon>
        <taxon>Pseudonocardiales</taxon>
        <taxon>Pseudonocardiaceae</taxon>
        <taxon>Kibdelosporangium</taxon>
    </lineage>
</organism>
<dbReference type="InterPro" id="IPR045851">
    <property type="entry name" value="AMP-bd_C_sf"/>
</dbReference>
<accession>A0ABS8Z4E1</accession>
<dbReference type="Gene3D" id="3.30.300.30">
    <property type="match status" value="1"/>
</dbReference>
<dbReference type="NCBIfam" id="NF004837">
    <property type="entry name" value="PRK06187.1"/>
    <property type="match status" value="1"/>
</dbReference>
<gene>
    <name evidence="3" type="ORF">LWC34_08125</name>
</gene>
<protein>
    <submittedName>
        <fullName evidence="3">Long-chain-fatty-acid--CoA ligase</fullName>
        <ecNumber evidence="3">6.2.1.3</ecNumber>
    </submittedName>
</protein>
<dbReference type="InterPro" id="IPR050237">
    <property type="entry name" value="ATP-dep_AMP-bd_enzyme"/>
</dbReference>
<dbReference type="PANTHER" id="PTHR43767:SF1">
    <property type="entry name" value="NONRIBOSOMAL PEPTIDE SYNTHASE PES1 (EUROFUNG)-RELATED"/>
    <property type="match status" value="1"/>
</dbReference>
<dbReference type="PANTHER" id="PTHR43767">
    <property type="entry name" value="LONG-CHAIN-FATTY-ACID--COA LIGASE"/>
    <property type="match status" value="1"/>
</dbReference>
<dbReference type="Pfam" id="PF13193">
    <property type="entry name" value="AMP-binding_C"/>
    <property type="match status" value="1"/>
</dbReference>
<name>A0ABS8Z4E1_9PSEU</name>
<dbReference type="Pfam" id="PF00501">
    <property type="entry name" value="AMP-binding"/>
    <property type="match status" value="1"/>
</dbReference>
<evidence type="ECO:0000259" key="2">
    <source>
        <dbReference type="Pfam" id="PF13193"/>
    </source>
</evidence>
<evidence type="ECO:0000259" key="1">
    <source>
        <dbReference type="Pfam" id="PF00501"/>
    </source>
</evidence>
<proteinExistence type="predicted"/>
<dbReference type="EMBL" id="JAJVCN010000001">
    <property type="protein sequence ID" value="MCE7002796.1"/>
    <property type="molecule type" value="Genomic_DNA"/>
</dbReference>
<sequence>MISDLVGKWAAADPDRVAVRFDGGTTTWGELDERIRRNANGQLKAGLRPGDRVAFLDKNHPACLETTFACAQIGTVNAAVNFRLAPEELAYVINESQARLLFVGPEFLPVVDQLDLPKVERIIVDYEDFLADDGEISHEPAAGDTFLQLYTSGTTGYPKGVMLTHRAMTAHSRNTNALGFTRDSKVMVPMPLFHAGGISWALGALWAGAEITIIREVVPSAMVEQFRHVTHTFLVPAVIGFLLDVPGEITGIKNIAYGGSPIPTPLLRKALERFPVDFYQIYGMTEACGMFCLLGPEDHHQPSLQSSGGRPVDGVELRIVDPVSGEPVPVGELGQIQVRTEQVMAGYWQHPAETAATLVDGWLNTGDAGRVNAEGYVFVEDRVKDMIISGGENIYPAEIERVLGGHPAVKEVAVIGVPDDKWGETVKAIVVADGDLDPAALIAYSRSRLAGYKAPTSVDFVEELPRNATGKILKRSLRAPYWANRERSV</sequence>
<evidence type="ECO:0000313" key="4">
    <source>
        <dbReference type="Proteomes" id="UP001521150"/>
    </source>
</evidence>
<comment type="caution">
    <text evidence="3">The sequence shown here is derived from an EMBL/GenBank/DDBJ whole genome shotgun (WGS) entry which is preliminary data.</text>
</comment>
<keyword evidence="4" id="KW-1185">Reference proteome</keyword>
<dbReference type="SUPFAM" id="SSF56801">
    <property type="entry name" value="Acetyl-CoA synthetase-like"/>
    <property type="match status" value="1"/>
</dbReference>
<dbReference type="InterPro" id="IPR042099">
    <property type="entry name" value="ANL_N_sf"/>
</dbReference>
<dbReference type="GO" id="GO:0004467">
    <property type="term" value="F:long-chain fatty acid-CoA ligase activity"/>
    <property type="evidence" value="ECO:0007669"/>
    <property type="project" value="UniProtKB-EC"/>
</dbReference>
<dbReference type="InterPro" id="IPR000873">
    <property type="entry name" value="AMP-dep_synth/lig_dom"/>
</dbReference>
<dbReference type="EC" id="6.2.1.3" evidence="3"/>
<dbReference type="Gene3D" id="3.40.50.12780">
    <property type="entry name" value="N-terminal domain of ligase-like"/>
    <property type="match status" value="1"/>
</dbReference>
<dbReference type="Proteomes" id="UP001521150">
    <property type="component" value="Unassembled WGS sequence"/>
</dbReference>